<keyword evidence="1" id="KW-0812">Transmembrane</keyword>
<proteinExistence type="predicted"/>
<evidence type="ECO:0000313" key="3">
    <source>
        <dbReference type="Proteomes" id="UP001152614"/>
    </source>
</evidence>
<keyword evidence="1" id="KW-0472">Membrane</keyword>
<dbReference type="AlphaFoldDB" id="A0A9X4NJT9"/>
<dbReference type="EMBL" id="JAOWLY010000013">
    <property type="protein sequence ID" value="MDG4984762.1"/>
    <property type="molecule type" value="Genomic_DNA"/>
</dbReference>
<reference evidence="2" key="1">
    <citation type="submission" date="2022-10" db="EMBL/GenBank/DDBJ databases">
        <authorList>
            <person name="Turner M.S."/>
            <person name="Huang W."/>
        </authorList>
    </citation>
    <scope>NUCLEOTIDE SEQUENCE</scope>
    <source>
        <strain evidence="2">3</strain>
    </source>
</reference>
<dbReference type="RefSeq" id="WP_278217138.1">
    <property type="nucleotide sequence ID" value="NZ_JAOWLM010000006.1"/>
</dbReference>
<feature type="transmembrane region" description="Helical" evidence="1">
    <location>
        <begin position="40"/>
        <end position="57"/>
    </location>
</feature>
<accession>A0A9X4NJT9</accession>
<dbReference type="Proteomes" id="UP001152614">
    <property type="component" value="Unassembled WGS sequence"/>
</dbReference>
<gene>
    <name evidence="2" type="ORF">OGZ51_11460</name>
</gene>
<sequence>MNIKLLLALIFWLIAIIGFILNGVLLLVAPTMLTPVKENVLFFVWLSSAVAGVYLLPEIYKVSESHDTKNSKYNQ</sequence>
<feature type="transmembrane region" description="Helical" evidence="1">
    <location>
        <begin position="6"/>
        <end position="28"/>
    </location>
</feature>
<organism evidence="2 3">
    <name type="scientific">Lactococcus lactis</name>
    <dbReference type="NCBI Taxonomy" id="1358"/>
    <lineage>
        <taxon>Bacteria</taxon>
        <taxon>Bacillati</taxon>
        <taxon>Bacillota</taxon>
        <taxon>Bacilli</taxon>
        <taxon>Lactobacillales</taxon>
        <taxon>Streptococcaceae</taxon>
        <taxon>Lactococcus</taxon>
    </lineage>
</organism>
<reference evidence="2" key="2">
    <citation type="journal article" date="2023" name="Food Microbiol.">
        <title>Evaluation of the fermentation potential of lactic acid bacteria isolated from herbs, fruits and vegetables as starter cultures in nut-based milk alternatives.</title>
        <authorList>
            <person name="Huang W."/>
            <person name="Dong A."/>
            <person name="Pham H.T."/>
            <person name="Zhou C."/>
            <person name="Huo Z."/>
            <person name="Watjen A.P."/>
            <person name="Prakash S."/>
            <person name="Bang-Berthelsen C.H."/>
            <person name="Turner M.S."/>
        </authorList>
    </citation>
    <scope>NUCLEOTIDE SEQUENCE</scope>
    <source>
        <strain evidence="2">3</strain>
    </source>
</reference>
<name>A0A9X4NJT9_9LACT</name>
<comment type="caution">
    <text evidence="2">The sequence shown here is derived from an EMBL/GenBank/DDBJ whole genome shotgun (WGS) entry which is preliminary data.</text>
</comment>
<keyword evidence="1" id="KW-1133">Transmembrane helix</keyword>
<evidence type="ECO:0000256" key="1">
    <source>
        <dbReference type="SAM" id="Phobius"/>
    </source>
</evidence>
<evidence type="ECO:0000313" key="2">
    <source>
        <dbReference type="EMBL" id="MDG4984762.1"/>
    </source>
</evidence>
<protein>
    <submittedName>
        <fullName evidence="2">Uncharacterized protein</fullName>
    </submittedName>
</protein>